<evidence type="ECO:0000256" key="1">
    <source>
        <dbReference type="ARBA" id="ARBA00005061"/>
    </source>
</evidence>
<feature type="active site" description="Charge relay system" evidence="9">
    <location>
        <position position="81"/>
    </location>
</feature>
<keyword evidence="6 8" id="KW-0456">Lyase</keyword>
<comment type="pathway">
    <text evidence="1 8">Purine metabolism; 7-cyano-7-deazaguanine biosynthesis.</text>
</comment>
<feature type="binding site" evidence="10">
    <location>
        <position position="27"/>
    </location>
    <ligand>
        <name>Zn(2+)</name>
        <dbReference type="ChEBI" id="CHEBI:29105"/>
    </ligand>
</feature>
<dbReference type="GO" id="GO:0008616">
    <property type="term" value="P:tRNA queuosine(34) biosynthetic process"/>
    <property type="evidence" value="ECO:0007669"/>
    <property type="project" value="UniProtKB-KW"/>
</dbReference>
<dbReference type="STRING" id="39060.SAMN05660706_105126"/>
<dbReference type="UniPathway" id="UPA00391"/>
<evidence type="ECO:0000256" key="4">
    <source>
        <dbReference type="ARBA" id="ARBA00022723"/>
    </source>
</evidence>
<evidence type="ECO:0000256" key="3">
    <source>
        <dbReference type="ARBA" id="ARBA00018141"/>
    </source>
</evidence>
<evidence type="ECO:0000313" key="11">
    <source>
        <dbReference type="EMBL" id="SFR00526.1"/>
    </source>
</evidence>
<dbReference type="GO" id="GO:0046872">
    <property type="term" value="F:metal ion binding"/>
    <property type="evidence" value="ECO:0007669"/>
    <property type="project" value="UniProtKB-KW"/>
</dbReference>
<comment type="catalytic activity">
    <reaction evidence="7 8">
        <text>7,8-dihydroneopterin 3'-triphosphate + H2O = 6-carboxy-5,6,7,8-tetrahydropterin + triphosphate + acetaldehyde + 2 H(+)</text>
        <dbReference type="Rhea" id="RHEA:27966"/>
        <dbReference type="ChEBI" id="CHEBI:15343"/>
        <dbReference type="ChEBI" id="CHEBI:15377"/>
        <dbReference type="ChEBI" id="CHEBI:15378"/>
        <dbReference type="ChEBI" id="CHEBI:18036"/>
        <dbReference type="ChEBI" id="CHEBI:58462"/>
        <dbReference type="ChEBI" id="CHEBI:61032"/>
        <dbReference type="EC" id="4.1.2.50"/>
    </reaction>
</comment>
<evidence type="ECO:0000256" key="5">
    <source>
        <dbReference type="ARBA" id="ARBA00022833"/>
    </source>
</evidence>
<protein>
    <recommendedName>
        <fullName evidence="3 8">6-carboxy-5,6,7,8-tetrahydropterin synthase</fullName>
        <ecNumber evidence="8">4.-.-.-</ecNumber>
    </recommendedName>
</protein>
<dbReference type="PANTHER" id="PTHR12589:SF7">
    <property type="entry name" value="6-PYRUVOYL TETRAHYDROBIOPTERIN SYNTHASE"/>
    <property type="match status" value="1"/>
</dbReference>
<feature type="binding site" evidence="10">
    <location>
        <position position="40"/>
    </location>
    <ligand>
        <name>Zn(2+)</name>
        <dbReference type="ChEBI" id="CHEBI:29105"/>
    </ligand>
</feature>
<reference evidence="12" key="1">
    <citation type="submission" date="2016-10" db="EMBL/GenBank/DDBJ databases">
        <authorList>
            <person name="Varghese N."/>
            <person name="Submissions S."/>
        </authorList>
    </citation>
    <scope>NUCLEOTIDE SEQUENCE [LARGE SCALE GENOMIC DNA]</scope>
    <source>
        <strain evidence="12">DSM 3669</strain>
    </source>
</reference>
<keyword evidence="8" id="KW-0671">Queuosine biosynthesis</keyword>
<dbReference type="GO" id="GO:0070497">
    <property type="term" value="F:6-carboxytetrahydropterin synthase activity"/>
    <property type="evidence" value="ECO:0007669"/>
    <property type="project" value="UniProtKB-EC"/>
</dbReference>
<keyword evidence="12" id="KW-1185">Reference proteome</keyword>
<evidence type="ECO:0000256" key="9">
    <source>
        <dbReference type="PIRSR" id="PIRSR006113-1"/>
    </source>
</evidence>
<dbReference type="Pfam" id="PF01242">
    <property type="entry name" value="PTPS"/>
    <property type="match status" value="1"/>
</dbReference>
<evidence type="ECO:0000256" key="7">
    <source>
        <dbReference type="ARBA" id="ARBA00048807"/>
    </source>
</evidence>
<evidence type="ECO:0000256" key="2">
    <source>
        <dbReference type="ARBA" id="ARBA00008900"/>
    </source>
</evidence>
<feature type="active site" description="Charge relay system" evidence="9">
    <location>
        <position position="119"/>
    </location>
</feature>
<comment type="similarity">
    <text evidence="2 8">Belongs to the PTPS family. QueD subfamily.</text>
</comment>
<dbReference type="InterPro" id="IPR038418">
    <property type="entry name" value="6-PTP_synth/QueD_sf"/>
</dbReference>
<name>A0A1I6D4V2_9FIRM</name>
<dbReference type="NCBIfam" id="TIGR03367">
    <property type="entry name" value="queuosine_QueD"/>
    <property type="match status" value="1"/>
</dbReference>
<evidence type="ECO:0000256" key="8">
    <source>
        <dbReference type="PIRNR" id="PIRNR006113"/>
    </source>
</evidence>
<accession>A0A1I6D4V2</accession>
<dbReference type="PIRSF" id="PIRSF006113">
    <property type="entry name" value="PTP_synth"/>
    <property type="match status" value="1"/>
</dbReference>
<gene>
    <name evidence="11" type="ORF">SAMN05660706_105126</name>
</gene>
<comment type="cofactor">
    <cofactor evidence="8 10">
        <name>Zn(2+)</name>
        <dbReference type="ChEBI" id="CHEBI:29105"/>
    </cofactor>
    <text evidence="8 10">Binds 1 zinc ion per subunit.</text>
</comment>
<dbReference type="PANTHER" id="PTHR12589">
    <property type="entry name" value="PYRUVOYL TETRAHYDROBIOPTERIN SYNTHASE"/>
    <property type="match status" value="1"/>
</dbReference>
<evidence type="ECO:0000256" key="6">
    <source>
        <dbReference type="ARBA" id="ARBA00023239"/>
    </source>
</evidence>
<dbReference type="InterPro" id="IPR007115">
    <property type="entry name" value="6-PTP_synth/QueD"/>
</dbReference>
<feature type="binding site" evidence="10">
    <location>
        <position position="42"/>
    </location>
    <ligand>
        <name>Zn(2+)</name>
        <dbReference type="ChEBI" id="CHEBI:29105"/>
    </ligand>
</feature>
<keyword evidence="5 8" id="KW-0862">Zinc</keyword>
<dbReference type="EMBL" id="FOYM01000005">
    <property type="protein sequence ID" value="SFR00526.1"/>
    <property type="molecule type" value="Genomic_DNA"/>
</dbReference>
<feature type="active site" description="Proton acceptor" evidence="9">
    <location>
        <position position="36"/>
    </location>
</feature>
<evidence type="ECO:0000256" key="10">
    <source>
        <dbReference type="PIRSR" id="PIRSR006113-2"/>
    </source>
</evidence>
<dbReference type="EC" id="4.-.-.-" evidence="8"/>
<evidence type="ECO:0000313" key="12">
    <source>
        <dbReference type="Proteomes" id="UP000199584"/>
    </source>
</evidence>
<dbReference type="AlphaFoldDB" id="A0A1I6D4V2"/>
<dbReference type="Gene3D" id="3.30.479.10">
    <property type="entry name" value="6-pyruvoyl tetrahydropterin synthase/QueD"/>
    <property type="match status" value="1"/>
</dbReference>
<organism evidence="11 12">
    <name type="scientific">Desulfoscipio geothermicus DSM 3669</name>
    <dbReference type="NCBI Taxonomy" id="1121426"/>
    <lineage>
        <taxon>Bacteria</taxon>
        <taxon>Bacillati</taxon>
        <taxon>Bacillota</taxon>
        <taxon>Clostridia</taxon>
        <taxon>Eubacteriales</taxon>
        <taxon>Desulfallaceae</taxon>
        <taxon>Desulfoscipio</taxon>
    </lineage>
</organism>
<dbReference type="Proteomes" id="UP000199584">
    <property type="component" value="Unassembled WGS sequence"/>
</dbReference>
<dbReference type="SUPFAM" id="SSF55620">
    <property type="entry name" value="Tetrahydrobiopterin biosynthesis enzymes-like"/>
    <property type="match status" value="1"/>
</dbReference>
<proteinExistence type="inferred from homology"/>
<sequence>MTERMKYLLAPQNIASITKVFTFNSAHSLPNYPGHCKNVHGHTYRLEVTIRGPVNTETGMVMDFYDLKSLVKEHIIKKLDHCYLNDVLPYIPTAENIAIWICRSLQNKVPTLYKIKLWETPTSCVEVYVTDVQTSSM</sequence>
<keyword evidence="4 8" id="KW-0479">Metal-binding</keyword>